<feature type="region of interest" description="Disordered" evidence="1">
    <location>
        <begin position="170"/>
        <end position="204"/>
    </location>
</feature>
<name>A0A183LXZ6_9TREM</name>
<keyword evidence="3" id="KW-1185">Reference proteome</keyword>
<evidence type="ECO:0000313" key="2">
    <source>
        <dbReference type="EMBL" id="VDO82706.1"/>
    </source>
</evidence>
<evidence type="ECO:0000313" key="3">
    <source>
        <dbReference type="Proteomes" id="UP000277204"/>
    </source>
</evidence>
<sequence length="219" mass="25116">MQEKTTNVAEASAAVDLNIHKNESKILRCNTTLISQNTLDGEDLEDAKSFTHLGSNIDEHSGSDEWIGKARAKYLQPNDVCNSKQLSTNTRLRIFNTIVKTVLLCGEETWRTEKPMIHKIYVFFISCLRKILQIHWPDTMGENNPDPSGGRNQEVLEVDRTQIEESTQLCHKGSPYMKSSRSKEKRKSKEQITPKMETDKRRMNNNWIELGKKAHCRLG</sequence>
<gene>
    <name evidence="2" type="ORF">SMRZ_LOCUS8671</name>
</gene>
<proteinExistence type="predicted"/>
<dbReference type="PANTHER" id="PTHR47027">
    <property type="entry name" value="REVERSE TRANSCRIPTASE DOMAIN-CONTAINING PROTEIN"/>
    <property type="match status" value="1"/>
</dbReference>
<dbReference type="InterPro" id="IPR045609">
    <property type="entry name" value="DUF6451"/>
</dbReference>
<reference evidence="2 3" key="1">
    <citation type="submission" date="2018-11" db="EMBL/GenBank/DDBJ databases">
        <authorList>
            <consortium name="Pathogen Informatics"/>
        </authorList>
    </citation>
    <scope>NUCLEOTIDE SEQUENCE [LARGE SCALE GENOMIC DNA]</scope>
    <source>
        <strain evidence="2 3">Zambia</strain>
    </source>
</reference>
<protein>
    <submittedName>
        <fullName evidence="2">Uncharacterized protein</fullName>
    </submittedName>
</protein>
<organism evidence="2 3">
    <name type="scientific">Schistosoma margrebowiei</name>
    <dbReference type="NCBI Taxonomy" id="48269"/>
    <lineage>
        <taxon>Eukaryota</taxon>
        <taxon>Metazoa</taxon>
        <taxon>Spiralia</taxon>
        <taxon>Lophotrochozoa</taxon>
        <taxon>Platyhelminthes</taxon>
        <taxon>Trematoda</taxon>
        <taxon>Digenea</taxon>
        <taxon>Strigeidida</taxon>
        <taxon>Schistosomatoidea</taxon>
        <taxon>Schistosomatidae</taxon>
        <taxon>Schistosoma</taxon>
    </lineage>
</organism>
<dbReference type="Proteomes" id="UP000277204">
    <property type="component" value="Unassembled WGS sequence"/>
</dbReference>
<dbReference type="EMBL" id="UZAI01003849">
    <property type="protein sequence ID" value="VDO82706.1"/>
    <property type="molecule type" value="Genomic_DNA"/>
</dbReference>
<feature type="compositionally biased region" description="Basic and acidic residues" evidence="1">
    <location>
        <begin position="187"/>
        <end position="202"/>
    </location>
</feature>
<dbReference type="AlphaFoldDB" id="A0A183LXZ6"/>
<accession>A0A183LXZ6</accession>
<dbReference type="Pfam" id="PF20049">
    <property type="entry name" value="DUF6451"/>
    <property type="match status" value="1"/>
</dbReference>
<dbReference type="PANTHER" id="PTHR47027:SF25">
    <property type="entry name" value="REVERSE TRANSCRIPTASE DOMAIN-CONTAINING PROTEIN"/>
    <property type="match status" value="1"/>
</dbReference>
<evidence type="ECO:0000256" key="1">
    <source>
        <dbReference type="SAM" id="MobiDB-lite"/>
    </source>
</evidence>